<dbReference type="PROSITE" id="PS50846">
    <property type="entry name" value="HMA_2"/>
    <property type="match status" value="1"/>
</dbReference>
<evidence type="ECO:0000313" key="8">
    <source>
        <dbReference type="EMBL" id="KAK3002338.1"/>
    </source>
</evidence>
<sequence length="184" mass="21121">EIFHGRREKKKKKKKKKGDKDKKKNEQKVVEAEFKVSMHCNGCERSVAKAISKIKGVERFTTDMTKHKVVIIGRIKPEKVMKKLKKKTGKRVELVINKEDPKDDAKEADSELEVIPDQAINSFLYDYLGDSVVCTMFSDENANACSIMKRFLPWGNHIVPIVLLQICVEILRGVYTIKGTIRMQ</sequence>
<dbReference type="PANTHER" id="PTHR46195:SF18">
    <property type="entry name" value="SUPEROXIDE DISMUTASE 1 COPPER CHAPERONE-LIKE PROTEIN"/>
    <property type="match status" value="1"/>
</dbReference>
<proteinExistence type="inferred from homology"/>
<dbReference type="Proteomes" id="UP001188597">
    <property type="component" value="Unassembled WGS sequence"/>
</dbReference>
<gene>
    <name evidence="8" type="ORF">RJ639_021513</name>
</gene>
<evidence type="ECO:0000256" key="1">
    <source>
        <dbReference type="ARBA" id="ARBA00004170"/>
    </source>
</evidence>
<feature type="domain" description="HMA" evidence="7">
    <location>
        <begin position="29"/>
        <end position="93"/>
    </location>
</feature>
<organism evidence="8 9">
    <name type="scientific">Escallonia herrerae</name>
    <dbReference type="NCBI Taxonomy" id="1293975"/>
    <lineage>
        <taxon>Eukaryota</taxon>
        <taxon>Viridiplantae</taxon>
        <taxon>Streptophyta</taxon>
        <taxon>Embryophyta</taxon>
        <taxon>Tracheophyta</taxon>
        <taxon>Spermatophyta</taxon>
        <taxon>Magnoliopsida</taxon>
        <taxon>eudicotyledons</taxon>
        <taxon>Gunneridae</taxon>
        <taxon>Pentapetalae</taxon>
        <taxon>asterids</taxon>
        <taxon>campanulids</taxon>
        <taxon>Escalloniales</taxon>
        <taxon>Escalloniaceae</taxon>
        <taxon>Escallonia</taxon>
    </lineage>
</organism>
<keyword evidence="4" id="KW-0449">Lipoprotein</keyword>
<dbReference type="GO" id="GO:0016020">
    <property type="term" value="C:membrane"/>
    <property type="evidence" value="ECO:0007669"/>
    <property type="project" value="UniProtKB-SubCell"/>
</dbReference>
<dbReference type="CDD" id="cd00371">
    <property type="entry name" value="HMA"/>
    <property type="match status" value="1"/>
</dbReference>
<evidence type="ECO:0000256" key="2">
    <source>
        <dbReference type="ARBA" id="ARBA00022481"/>
    </source>
</evidence>
<keyword evidence="9" id="KW-1185">Reference proteome</keyword>
<keyword evidence="2" id="KW-0488">Methylation</keyword>
<dbReference type="GO" id="GO:0046872">
    <property type="term" value="F:metal ion binding"/>
    <property type="evidence" value="ECO:0007669"/>
    <property type="project" value="UniProtKB-KW"/>
</dbReference>
<feature type="region of interest" description="Disordered" evidence="6">
    <location>
        <begin position="1"/>
        <end position="26"/>
    </location>
</feature>
<comment type="subcellular location">
    <subcellularLocation>
        <location evidence="1">Membrane</location>
        <topology evidence="1">Peripheral membrane protein</topology>
    </subcellularLocation>
</comment>
<evidence type="ECO:0000259" key="7">
    <source>
        <dbReference type="PROSITE" id="PS50846"/>
    </source>
</evidence>
<evidence type="ECO:0000256" key="4">
    <source>
        <dbReference type="ARBA" id="ARBA00023289"/>
    </source>
</evidence>
<dbReference type="GO" id="GO:0009626">
    <property type="term" value="P:plant-type hypersensitive response"/>
    <property type="evidence" value="ECO:0007669"/>
    <property type="project" value="UniProtKB-KW"/>
</dbReference>
<dbReference type="PANTHER" id="PTHR46195">
    <property type="entry name" value="HEAVY METAL-ASSOCIATED ISOPRENYLATED PLANT PROTEIN 7"/>
    <property type="match status" value="1"/>
</dbReference>
<dbReference type="InterPro" id="IPR044577">
    <property type="entry name" value="HIPP4/7/8/17/18/19"/>
</dbReference>
<evidence type="ECO:0000313" key="9">
    <source>
        <dbReference type="Proteomes" id="UP001188597"/>
    </source>
</evidence>
<evidence type="ECO:0000256" key="3">
    <source>
        <dbReference type="ARBA" id="ARBA00022723"/>
    </source>
</evidence>
<evidence type="ECO:0000256" key="6">
    <source>
        <dbReference type="SAM" id="MobiDB-lite"/>
    </source>
</evidence>
<feature type="non-terminal residue" evidence="8">
    <location>
        <position position="184"/>
    </location>
</feature>
<dbReference type="AlphaFoldDB" id="A0AA89AHC4"/>
<evidence type="ECO:0000256" key="5">
    <source>
        <dbReference type="ARBA" id="ARBA00024045"/>
    </source>
</evidence>
<comment type="caution">
    <text evidence="8">The sequence shown here is derived from an EMBL/GenBank/DDBJ whole genome shotgun (WGS) entry which is preliminary data.</text>
</comment>
<dbReference type="Pfam" id="PF00403">
    <property type="entry name" value="HMA"/>
    <property type="match status" value="1"/>
</dbReference>
<dbReference type="EMBL" id="JAVXUP010002613">
    <property type="protein sequence ID" value="KAK3002338.1"/>
    <property type="molecule type" value="Genomic_DNA"/>
</dbReference>
<dbReference type="InterPro" id="IPR006121">
    <property type="entry name" value="HMA_dom"/>
</dbReference>
<dbReference type="Gene3D" id="3.30.70.100">
    <property type="match status" value="1"/>
</dbReference>
<dbReference type="SUPFAM" id="SSF55008">
    <property type="entry name" value="HMA, heavy metal-associated domain"/>
    <property type="match status" value="1"/>
</dbReference>
<feature type="compositionally biased region" description="Basic residues" evidence="6">
    <location>
        <begin position="1"/>
        <end position="17"/>
    </location>
</feature>
<reference evidence="8" key="1">
    <citation type="submission" date="2022-12" db="EMBL/GenBank/DDBJ databases">
        <title>Draft genome assemblies for two species of Escallonia (Escalloniales).</title>
        <authorList>
            <person name="Chanderbali A."/>
            <person name="Dervinis C."/>
            <person name="Anghel I."/>
            <person name="Soltis D."/>
            <person name="Soltis P."/>
            <person name="Zapata F."/>
        </authorList>
    </citation>
    <scope>NUCLEOTIDE SEQUENCE</scope>
    <source>
        <strain evidence="8">UCBG64.0493</strain>
        <tissue evidence="8">Leaf</tissue>
    </source>
</reference>
<accession>A0AA89AHC4</accession>
<name>A0AA89AHC4_9ASTE</name>
<keyword evidence="4" id="KW-0636">Prenylation</keyword>
<protein>
    <recommendedName>
        <fullName evidence="7">HMA domain-containing protein</fullName>
    </recommendedName>
</protein>
<comment type="similarity">
    <text evidence="5">Belongs to the HIPP family.</text>
</comment>
<dbReference type="InterPro" id="IPR036163">
    <property type="entry name" value="HMA_dom_sf"/>
</dbReference>
<keyword evidence="3" id="KW-0479">Metal-binding</keyword>